<evidence type="ECO:0000256" key="4">
    <source>
        <dbReference type="ARBA" id="ARBA00022722"/>
    </source>
</evidence>
<dbReference type="Pfam" id="PF24626">
    <property type="entry name" value="SH3_Tf2-1"/>
    <property type="match status" value="1"/>
</dbReference>
<dbReference type="InterPro" id="IPR036397">
    <property type="entry name" value="RNaseH_sf"/>
</dbReference>
<evidence type="ECO:0000256" key="14">
    <source>
        <dbReference type="ARBA" id="ARBA00023172"/>
    </source>
</evidence>
<dbReference type="CDD" id="cd01647">
    <property type="entry name" value="RT_LTR"/>
    <property type="match status" value="1"/>
</dbReference>
<dbReference type="Gene3D" id="2.40.70.10">
    <property type="entry name" value="Acid Proteases"/>
    <property type="match status" value="1"/>
</dbReference>
<dbReference type="InterPro" id="IPR043502">
    <property type="entry name" value="DNA/RNA_pol_sf"/>
</dbReference>
<organism evidence="19 20">
    <name type="scientific">Vigna mungo</name>
    <name type="common">Black gram</name>
    <name type="synonym">Phaseolus mungo</name>
    <dbReference type="NCBI Taxonomy" id="3915"/>
    <lineage>
        <taxon>Eukaryota</taxon>
        <taxon>Viridiplantae</taxon>
        <taxon>Streptophyta</taxon>
        <taxon>Embryophyta</taxon>
        <taxon>Tracheophyta</taxon>
        <taxon>Spermatophyta</taxon>
        <taxon>Magnoliopsida</taxon>
        <taxon>eudicotyledons</taxon>
        <taxon>Gunneridae</taxon>
        <taxon>Pentapetalae</taxon>
        <taxon>rosids</taxon>
        <taxon>fabids</taxon>
        <taxon>Fabales</taxon>
        <taxon>Fabaceae</taxon>
        <taxon>Papilionoideae</taxon>
        <taxon>50 kb inversion clade</taxon>
        <taxon>NPAAA clade</taxon>
        <taxon>indigoferoid/millettioid clade</taxon>
        <taxon>Phaseoleae</taxon>
        <taxon>Vigna</taxon>
    </lineage>
</organism>
<dbReference type="Pfam" id="PF03732">
    <property type="entry name" value="Retrotrans_gag"/>
    <property type="match status" value="1"/>
</dbReference>
<dbReference type="Gene3D" id="3.10.10.10">
    <property type="entry name" value="HIV Type 1 Reverse Transcriptase, subunit A, domain 1"/>
    <property type="match status" value="1"/>
</dbReference>
<evidence type="ECO:0000256" key="13">
    <source>
        <dbReference type="ARBA" id="ARBA00023125"/>
    </source>
</evidence>
<dbReference type="GO" id="GO:0003964">
    <property type="term" value="F:RNA-directed DNA polymerase activity"/>
    <property type="evidence" value="ECO:0007669"/>
    <property type="project" value="UniProtKB-KW"/>
</dbReference>
<dbReference type="SUPFAM" id="SSF54160">
    <property type="entry name" value="Chromo domain-like"/>
    <property type="match status" value="1"/>
</dbReference>
<dbReference type="Gene3D" id="1.10.340.70">
    <property type="match status" value="1"/>
</dbReference>
<keyword evidence="6" id="KW-0064">Aspartyl protease</keyword>
<dbReference type="SUPFAM" id="SSF50630">
    <property type="entry name" value="Acid proteases"/>
    <property type="match status" value="1"/>
</dbReference>
<dbReference type="PANTHER" id="PTHR37984:SF5">
    <property type="entry name" value="PROTEIN NYNRIN-LIKE"/>
    <property type="match status" value="1"/>
</dbReference>
<evidence type="ECO:0000256" key="5">
    <source>
        <dbReference type="ARBA" id="ARBA00022723"/>
    </source>
</evidence>
<accession>A0AAQ3NPW6</accession>
<sequence>MVNTRMEAKWDGLEKLVHEQANENNRRLQRLEEMFQGLIGVVERLTSSTKHQEAQDSVAMDVHEDNEGVSSVGISTTWRKLDIPVFARDDAYGWTNRLERYFRLKGVGEEERMKAVMVALEGKALNWFQWWETCHPHSTWEAFKDAVITRFQPTMLQNPFEILLGLRQTGPIGEYIEQFEQYAGFMKGIQQDYLVGIFLNGLRDEIKPEVKLYDSQTLTELMMKAQMVEYKLLITTKGGYLSGTRSIPSFRPWPSTRTYSKDGGSSTTYSKVGGSSGVFPNSVTSVGESSASVSPSTTSTPVSQRRGPPFKKLTQEEFHDKLRKGLCFRCDEKFGPNHICRNKQFHMLLISKEELPPWGEGLETLSVSAELPETDGPNLQLSQCTMAGLTTQRSWKLGGTLGCEKVVVLIDCGASHNFISHNLIVRCGLPIQPTNPYLVEVGDGHKVRCQGKCQGLILEVQGVQIQQDFFVFSLCGADVVLGLEWLATLGEVRADFGNLKLSIGKGPLEHVLQGDPTLSKSESNIKTLWYDFKQQADCYVLKWTEIKEPGADPVPPAILDVLSAHQDVFKDLEGLPPPRSFDHSIHLQPNASIPNLRPYKYSHHVSPYSSPIILVKKKDGGWRFCVDYRALNKVTIPNKFPIPVIEELLDELAGATMFSKLDLKSGYHQIRMRPQDIEKTAFRTHEGHYEFLVMPFGLTNAPATFQALMNNILQPFLRKFFHVRCPCSTFGQSFNYFASKCITTQPEEMCFWVAPGVAADPKKVEAMHNWPLPKTPKALRGFLGLTGYYRRFVQGYGKIAQPLTQLLSKDGFHWTEEARTTFETVPDFSKSFTLETDASGKGLGAVLLQAGRPLAFWSQVLSSRAQNKSVYEQELMALVQARLLTEEQFKWASKLIGFDFEIRFRPGKDNTVADTLSHKSYFMPISVLQPTQWDSWEEESQTDAGMVSLIQDLMIDPKSHVGYELRKGRLFYKGKLVLPRGSSSIPTIFKDMHESPTGGHSGYFRTFKRIAGVIYWKGMKKDIKEWVKQCAVCQRNKAETLAPAGLLQPLPIPTQVWSDISMDFIGGLPKVQGKDTIFVVVDRLTKYAHFLALAHPFTTAEVAQLFIKEIVRLHGFPSTIVSDRDKIFLSNFWKELFKQVGLKLRFSTAYHPQSDGQTEVVNRCLETYLRCMTGTHPRKWPQWLSWAEFWFNTNYSISTKMSPFKALYGRDPPLLLKGSTIPSKVQSVNQLQQERDEILRELKENLCKAQDQNKVQANKHRRAVEFQVGDWVYLKLQPYQLKSLANRPNEKLRPRFYGPYLVQERIGPVAYKLDLPAHSRIHPFFHVSLLKRAVQPTTPVQPLPSALTEDLMLEVYPEELLDVRTSSTGDLEVLLKWQHLPSIENSWESATTINTEFPAFQLEDKVKLHGGGIDRFKGKTFIKYAGAVYFSSFIWKSREVESLVLSNNQKLMNTFFESSQRMLGFTQQQQQHSIILPVKVLALSQHQVLKVTT</sequence>
<feature type="domain" description="Integrase catalytic" evidence="18">
    <location>
        <begin position="1047"/>
        <end position="1211"/>
    </location>
</feature>
<dbReference type="GO" id="GO:0004190">
    <property type="term" value="F:aspartic-type endopeptidase activity"/>
    <property type="evidence" value="ECO:0007669"/>
    <property type="project" value="UniProtKB-KW"/>
</dbReference>
<evidence type="ECO:0000256" key="7">
    <source>
        <dbReference type="ARBA" id="ARBA00022759"/>
    </source>
</evidence>
<dbReference type="FunFam" id="3.10.10.10:FF:000007">
    <property type="entry name" value="Retrovirus-related Pol polyprotein from transposon 17.6-like Protein"/>
    <property type="match status" value="1"/>
</dbReference>
<dbReference type="GO" id="GO:0003677">
    <property type="term" value="F:DNA binding"/>
    <property type="evidence" value="ECO:0007669"/>
    <property type="project" value="UniProtKB-KW"/>
</dbReference>
<evidence type="ECO:0000313" key="20">
    <source>
        <dbReference type="Proteomes" id="UP001374535"/>
    </source>
</evidence>
<dbReference type="Pfam" id="PF17919">
    <property type="entry name" value="RT_RNaseH_2"/>
    <property type="match status" value="1"/>
</dbReference>
<name>A0AAQ3NPW6_VIGMU</name>
<dbReference type="InterPro" id="IPR016197">
    <property type="entry name" value="Chromo-like_dom_sf"/>
</dbReference>
<keyword evidence="4" id="KW-0540">Nuclease</keyword>
<keyword evidence="1" id="KW-0645">Protease</keyword>
<dbReference type="InterPro" id="IPR050951">
    <property type="entry name" value="Retrovirus_Pol_polyprotein"/>
</dbReference>
<protein>
    <submittedName>
        <fullName evidence="19">Uncharacterized protein</fullName>
    </submittedName>
</protein>
<keyword evidence="3" id="KW-0548">Nucleotidyltransferase</keyword>
<dbReference type="InterPro" id="IPR001584">
    <property type="entry name" value="Integrase_cat-core"/>
</dbReference>
<dbReference type="Proteomes" id="UP001374535">
    <property type="component" value="Chromosome 4"/>
</dbReference>
<feature type="compositionally biased region" description="Polar residues" evidence="16">
    <location>
        <begin position="255"/>
        <end position="270"/>
    </location>
</feature>
<dbReference type="GO" id="GO:0006310">
    <property type="term" value="P:DNA recombination"/>
    <property type="evidence" value="ECO:0007669"/>
    <property type="project" value="UniProtKB-KW"/>
</dbReference>
<proteinExistence type="predicted"/>
<feature type="region of interest" description="Disordered" evidence="16">
    <location>
        <begin position="284"/>
        <end position="309"/>
    </location>
</feature>
<keyword evidence="5" id="KW-0479">Metal-binding</keyword>
<dbReference type="Gene3D" id="3.30.420.10">
    <property type="entry name" value="Ribonuclease H-like superfamily/Ribonuclease H"/>
    <property type="match status" value="1"/>
</dbReference>
<evidence type="ECO:0000256" key="10">
    <source>
        <dbReference type="ARBA" id="ARBA00022908"/>
    </source>
</evidence>
<keyword evidence="11" id="KW-0695">RNA-directed DNA polymerase</keyword>
<evidence type="ECO:0000256" key="15">
    <source>
        <dbReference type="ARBA" id="ARBA00023268"/>
    </source>
</evidence>
<dbReference type="InterPro" id="IPR041588">
    <property type="entry name" value="Integrase_H2C2"/>
</dbReference>
<evidence type="ECO:0000256" key="16">
    <source>
        <dbReference type="SAM" id="MobiDB-lite"/>
    </source>
</evidence>
<dbReference type="InterPro" id="IPR000477">
    <property type="entry name" value="RT_dom"/>
</dbReference>
<keyword evidence="14" id="KW-0233">DNA recombination</keyword>
<keyword evidence="12" id="KW-0239">DNA-directed DNA polymerase</keyword>
<dbReference type="GO" id="GO:0003887">
    <property type="term" value="F:DNA-directed DNA polymerase activity"/>
    <property type="evidence" value="ECO:0007669"/>
    <property type="project" value="UniProtKB-KW"/>
</dbReference>
<dbReference type="Gene3D" id="3.30.70.270">
    <property type="match status" value="2"/>
</dbReference>
<evidence type="ECO:0000256" key="6">
    <source>
        <dbReference type="ARBA" id="ARBA00022750"/>
    </source>
</evidence>
<dbReference type="InterPro" id="IPR041577">
    <property type="entry name" value="RT_RNaseH_2"/>
</dbReference>
<evidence type="ECO:0000313" key="19">
    <source>
        <dbReference type="EMBL" id="WVZ13805.1"/>
    </source>
</evidence>
<evidence type="ECO:0000256" key="12">
    <source>
        <dbReference type="ARBA" id="ARBA00022932"/>
    </source>
</evidence>
<feature type="domain" description="Chromo" evidence="17">
    <location>
        <begin position="1355"/>
        <end position="1393"/>
    </location>
</feature>
<dbReference type="FunFam" id="1.10.340.70:FF:000001">
    <property type="entry name" value="Retrovirus-related Pol polyprotein from transposon gypsy-like Protein"/>
    <property type="match status" value="1"/>
</dbReference>
<dbReference type="SUPFAM" id="SSF53098">
    <property type="entry name" value="Ribonuclease H-like"/>
    <property type="match status" value="1"/>
</dbReference>
<dbReference type="InterPro" id="IPR000953">
    <property type="entry name" value="Chromo/chromo_shadow_dom"/>
</dbReference>
<reference evidence="19 20" key="1">
    <citation type="journal article" date="2023" name="Life. Sci Alliance">
        <title>Evolutionary insights into 3D genome organization and epigenetic landscape of Vigna mungo.</title>
        <authorList>
            <person name="Junaid A."/>
            <person name="Singh B."/>
            <person name="Bhatia S."/>
        </authorList>
    </citation>
    <scope>NUCLEOTIDE SEQUENCE [LARGE SCALE GENOMIC DNA]</scope>
    <source>
        <strain evidence="19">Urdbean</strain>
    </source>
</reference>
<dbReference type="GO" id="GO:0046872">
    <property type="term" value="F:metal ion binding"/>
    <property type="evidence" value="ECO:0007669"/>
    <property type="project" value="UniProtKB-KW"/>
</dbReference>
<dbReference type="GO" id="GO:0004519">
    <property type="term" value="F:endonuclease activity"/>
    <property type="evidence" value="ECO:0007669"/>
    <property type="project" value="UniProtKB-KW"/>
</dbReference>
<keyword evidence="2" id="KW-0808">Transferase</keyword>
<gene>
    <name evidence="19" type="ORF">V8G54_011371</name>
</gene>
<dbReference type="PROSITE" id="PS50013">
    <property type="entry name" value="CHROMO_2"/>
    <property type="match status" value="1"/>
</dbReference>
<dbReference type="GO" id="GO:0006508">
    <property type="term" value="P:proteolysis"/>
    <property type="evidence" value="ECO:0007669"/>
    <property type="project" value="UniProtKB-KW"/>
</dbReference>
<keyword evidence="9" id="KW-0460">Magnesium</keyword>
<feature type="region of interest" description="Disordered" evidence="16">
    <location>
        <begin position="252"/>
        <end position="272"/>
    </location>
</feature>
<dbReference type="PANTHER" id="PTHR37984">
    <property type="entry name" value="PROTEIN CBG26694"/>
    <property type="match status" value="1"/>
</dbReference>
<dbReference type="EMBL" id="CP144697">
    <property type="protein sequence ID" value="WVZ13805.1"/>
    <property type="molecule type" value="Genomic_DNA"/>
</dbReference>
<dbReference type="InterPro" id="IPR012337">
    <property type="entry name" value="RNaseH-like_sf"/>
</dbReference>
<dbReference type="SUPFAM" id="SSF56672">
    <property type="entry name" value="DNA/RNA polymerases"/>
    <property type="match status" value="1"/>
</dbReference>
<dbReference type="GO" id="GO:0015074">
    <property type="term" value="P:DNA integration"/>
    <property type="evidence" value="ECO:0007669"/>
    <property type="project" value="UniProtKB-KW"/>
</dbReference>
<dbReference type="Pfam" id="PF00078">
    <property type="entry name" value="RVT_1"/>
    <property type="match status" value="1"/>
</dbReference>
<evidence type="ECO:0000259" key="18">
    <source>
        <dbReference type="PROSITE" id="PS50994"/>
    </source>
</evidence>
<dbReference type="CDD" id="cd00303">
    <property type="entry name" value="retropepsin_like"/>
    <property type="match status" value="1"/>
</dbReference>
<dbReference type="Pfam" id="PF08284">
    <property type="entry name" value="RVP_2"/>
    <property type="match status" value="1"/>
</dbReference>
<evidence type="ECO:0000256" key="1">
    <source>
        <dbReference type="ARBA" id="ARBA00022670"/>
    </source>
</evidence>
<evidence type="ECO:0000256" key="8">
    <source>
        <dbReference type="ARBA" id="ARBA00022801"/>
    </source>
</evidence>
<dbReference type="InterPro" id="IPR005162">
    <property type="entry name" value="Retrotrans_gag_dom"/>
</dbReference>
<evidence type="ECO:0000256" key="11">
    <source>
        <dbReference type="ARBA" id="ARBA00022918"/>
    </source>
</evidence>
<dbReference type="PROSITE" id="PS50994">
    <property type="entry name" value="INTEGRASE"/>
    <property type="match status" value="1"/>
</dbReference>
<keyword evidence="8" id="KW-0378">Hydrolase</keyword>
<dbReference type="InterPro" id="IPR043128">
    <property type="entry name" value="Rev_trsase/Diguanyl_cyclase"/>
</dbReference>
<keyword evidence="7" id="KW-0255">Endonuclease</keyword>
<evidence type="ECO:0000256" key="2">
    <source>
        <dbReference type="ARBA" id="ARBA00022679"/>
    </source>
</evidence>
<keyword evidence="13" id="KW-0238">DNA-binding</keyword>
<evidence type="ECO:0000256" key="9">
    <source>
        <dbReference type="ARBA" id="ARBA00022842"/>
    </source>
</evidence>
<keyword evidence="15" id="KW-0511">Multifunctional enzyme</keyword>
<keyword evidence="20" id="KW-1185">Reference proteome</keyword>
<evidence type="ECO:0000256" key="3">
    <source>
        <dbReference type="ARBA" id="ARBA00022695"/>
    </source>
</evidence>
<keyword evidence="10" id="KW-0229">DNA integration</keyword>
<evidence type="ECO:0000259" key="17">
    <source>
        <dbReference type="PROSITE" id="PS50013"/>
    </source>
</evidence>
<dbReference type="Pfam" id="PF17921">
    <property type="entry name" value="Integrase_H2C2"/>
    <property type="match status" value="1"/>
</dbReference>
<dbReference type="InterPro" id="IPR056924">
    <property type="entry name" value="SH3_Tf2-1"/>
</dbReference>
<dbReference type="InterPro" id="IPR021109">
    <property type="entry name" value="Peptidase_aspartic_dom_sf"/>
</dbReference>
<feature type="compositionally biased region" description="Low complexity" evidence="16">
    <location>
        <begin position="284"/>
        <end position="303"/>
    </location>
</feature>